<keyword evidence="1" id="KW-0732">Signal</keyword>
<reference evidence="2 3" key="1">
    <citation type="submission" date="2019-04" db="EMBL/GenBank/DDBJ databases">
        <title>Fungal friends and foes A comparative genomics study of 23 Aspergillus species from section Flavi.</title>
        <authorList>
            <consortium name="DOE Joint Genome Institute"/>
            <person name="Kjaerbolling I."/>
            <person name="Vesth T.C."/>
            <person name="Frisvad J.C."/>
            <person name="Nybo J.L."/>
            <person name="Theobald S."/>
            <person name="Kildgaard S."/>
            <person name="Petersen T.I."/>
            <person name="Kuo A."/>
            <person name="Sato A."/>
            <person name="Lyhne E.K."/>
            <person name="Kogle M.E."/>
            <person name="Wiebenga A."/>
            <person name="Kun R.S."/>
            <person name="Lubbers R.J."/>
            <person name="Makela M.R."/>
            <person name="Barry K."/>
            <person name="Chovatia M."/>
            <person name="Clum A."/>
            <person name="Daum C."/>
            <person name="Haridas S."/>
            <person name="He G."/>
            <person name="LaButti K."/>
            <person name="Lipzen A."/>
            <person name="Mondo S."/>
            <person name="Pangilinan J."/>
            <person name="Riley R."/>
            <person name="Salamov A."/>
            <person name="Simmons B.A."/>
            <person name="Magnuson J.K."/>
            <person name="Henrissat B."/>
            <person name="Mortensen U.H."/>
            <person name="Larsen T.O."/>
            <person name="De vries R.P."/>
            <person name="Grigoriev I.V."/>
            <person name="Machida M."/>
            <person name="Baker S.E."/>
            <person name="Andersen M.R."/>
        </authorList>
    </citation>
    <scope>NUCLEOTIDE SEQUENCE [LARGE SCALE GENOMIC DNA]</scope>
    <source>
        <strain evidence="2 3">CBS 117635</strain>
    </source>
</reference>
<proteinExistence type="predicted"/>
<keyword evidence="3" id="KW-1185">Reference proteome</keyword>
<dbReference type="EMBL" id="ML732801">
    <property type="protein sequence ID" value="KAB8272856.1"/>
    <property type="molecule type" value="Genomic_DNA"/>
</dbReference>
<feature type="signal peptide" evidence="1">
    <location>
        <begin position="1"/>
        <end position="20"/>
    </location>
</feature>
<dbReference type="AlphaFoldDB" id="A0A5N6J241"/>
<evidence type="ECO:0000313" key="3">
    <source>
        <dbReference type="Proteomes" id="UP000326289"/>
    </source>
</evidence>
<dbReference type="Proteomes" id="UP000326289">
    <property type="component" value="Unassembled WGS sequence"/>
</dbReference>
<evidence type="ECO:0008006" key="4">
    <source>
        <dbReference type="Google" id="ProtNLM"/>
    </source>
</evidence>
<gene>
    <name evidence="2" type="ORF">BDV30DRAFT_117998</name>
</gene>
<accession>A0A5N6J241</accession>
<feature type="chain" id="PRO_5024891763" description="Secreted protein" evidence="1">
    <location>
        <begin position="21"/>
        <end position="129"/>
    </location>
</feature>
<evidence type="ECO:0000256" key="1">
    <source>
        <dbReference type="SAM" id="SignalP"/>
    </source>
</evidence>
<organism evidence="2 3">
    <name type="scientific">Aspergillus minisclerotigenes</name>
    <dbReference type="NCBI Taxonomy" id="656917"/>
    <lineage>
        <taxon>Eukaryota</taxon>
        <taxon>Fungi</taxon>
        <taxon>Dikarya</taxon>
        <taxon>Ascomycota</taxon>
        <taxon>Pezizomycotina</taxon>
        <taxon>Eurotiomycetes</taxon>
        <taxon>Eurotiomycetidae</taxon>
        <taxon>Eurotiales</taxon>
        <taxon>Aspergillaceae</taxon>
        <taxon>Aspergillus</taxon>
        <taxon>Aspergillus subgen. Circumdati</taxon>
    </lineage>
</organism>
<name>A0A5N6J241_9EURO</name>
<sequence length="129" mass="14336">MNVIILIFLSLTALDRDSWDRQTHVGRPCGASPNSLATRRSAISSFPARCWLPVRHGKNSSEFEFHGYHSVESGARFPTPDEVPETFIPTPLGIPVSFSTVLQHSRSRLGDSSLNWCILNFGLSTNPLR</sequence>
<protein>
    <recommendedName>
        <fullName evidence="4">Secreted protein</fullName>
    </recommendedName>
</protein>
<evidence type="ECO:0000313" key="2">
    <source>
        <dbReference type="EMBL" id="KAB8272856.1"/>
    </source>
</evidence>